<dbReference type="RefSeq" id="WP_344813544.1">
    <property type="nucleotide sequence ID" value="NZ_BAAAYX010000013.1"/>
</dbReference>
<organism evidence="2 3">
    <name type="scientific">Microlunatus aurantiacus</name>
    <dbReference type="NCBI Taxonomy" id="446786"/>
    <lineage>
        <taxon>Bacteria</taxon>
        <taxon>Bacillati</taxon>
        <taxon>Actinomycetota</taxon>
        <taxon>Actinomycetes</taxon>
        <taxon>Propionibacteriales</taxon>
        <taxon>Propionibacteriaceae</taxon>
        <taxon>Microlunatus</taxon>
    </lineage>
</organism>
<feature type="transmembrane region" description="Helical" evidence="1">
    <location>
        <begin position="139"/>
        <end position="165"/>
    </location>
</feature>
<reference evidence="3" key="1">
    <citation type="journal article" date="2019" name="Int. J. Syst. Evol. Microbiol.">
        <title>The Global Catalogue of Microorganisms (GCM) 10K type strain sequencing project: providing services to taxonomists for standard genome sequencing and annotation.</title>
        <authorList>
            <consortium name="The Broad Institute Genomics Platform"/>
            <consortium name="The Broad Institute Genome Sequencing Center for Infectious Disease"/>
            <person name="Wu L."/>
            <person name="Ma J."/>
        </authorList>
    </citation>
    <scope>NUCLEOTIDE SEQUENCE [LARGE SCALE GENOMIC DNA]</scope>
    <source>
        <strain evidence="3">JCM 16548</strain>
    </source>
</reference>
<name>A0ABP7E0B2_9ACTN</name>
<dbReference type="Proteomes" id="UP001500051">
    <property type="component" value="Unassembled WGS sequence"/>
</dbReference>
<evidence type="ECO:0000313" key="3">
    <source>
        <dbReference type="Proteomes" id="UP001500051"/>
    </source>
</evidence>
<feature type="transmembrane region" description="Helical" evidence="1">
    <location>
        <begin position="12"/>
        <end position="36"/>
    </location>
</feature>
<gene>
    <name evidence="2" type="ORF">GCM10022204_33340</name>
</gene>
<evidence type="ECO:0008006" key="4">
    <source>
        <dbReference type="Google" id="ProtNLM"/>
    </source>
</evidence>
<protein>
    <recommendedName>
        <fullName evidence="4">DUF3592 domain-containing protein</fullName>
    </recommendedName>
</protein>
<keyword evidence="1" id="KW-0812">Transmembrane</keyword>
<evidence type="ECO:0000313" key="2">
    <source>
        <dbReference type="EMBL" id="GAA3711841.1"/>
    </source>
</evidence>
<comment type="caution">
    <text evidence="2">The sequence shown here is derived from an EMBL/GenBank/DDBJ whole genome shotgun (WGS) entry which is preliminary data.</text>
</comment>
<keyword evidence="1" id="KW-1133">Transmembrane helix</keyword>
<proteinExistence type="predicted"/>
<sequence length="178" mass="18375">MISAADPAPGRTLLRVGWVLLGAAVLLALAVAVLVLGPGLALTQRAAIGTTLDVDVPAGRDWAVYTSLRTWRAAGCQVWDADGREIVLRPDITQQRVIGRPTWYPQGSFRLDRGQSLTVRCEGPPGQFAVGRSVGLGHLLLTLGVGLVGALVALAGLILVIVAAARGGRRSGAGQAGS</sequence>
<dbReference type="EMBL" id="BAAAYX010000013">
    <property type="protein sequence ID" value="GAA3711841.1"/>
    <property type="molecule type" value="Genomic_DNA"/>
</dbReference>
<keyword evidence="3" id="KW-1185">Reference proteome</keyword>
<accession>A0ABP7E0B2</accession>
<keyword evidence="1" id="KW-0472">Membrane</keyword>
<evidence type="ECO:0000256" key="1">
    <source>
        <dbReference type="SAM" id="Phobius"/>
    </source>
</evidence>